<organism evidence="9 10">
    <name type="scientific">Physcomitrium patens</name>
    <name type="common">Spreading-leaved earth moss</name>
    <name type="synonym">Physcomitrella patens</name>
    <dbReference type="NCBI Taxonomy" id="3218"/>
    <lineage>
        <taxon>Eukaryota</taxon>
        <taxon>Viridiplantae</taxon>
        <taxon>Streptophyta</taxon>
        <taxon>Embryophyta</taxon>
        <taxon>Bryophyta</taxon>
        <taxon>Bryophytina</taxon>
        <taxon>Bryopsida</taxon>
        <taxon>Funariidae</taxon>
        <taxon>Funariales</taxon>
        <taxon>Funariaceae</taxon>
        <taxon>Physcomitrium</taxon>
    </lineage>
</organism>
<evidence type="ECO:0000256" key="1">
    <source>
        <dbReference type="ARBA" id="ARBA00004370"/>
    </source>
</evidence>
<evidence type="ECO:0000313" key="9">
    <source>
        <dbReference type="EnsemblPlants" id="Pp3c9_3590V3.2"/>
    </source>
</evidence>
<keyword evidence="10" id="KW-1185">Reference proteome</keyword>
<feature type="transmembrane region" description="Helical" evidence="7">
    <location>
        <begin position="92"/>
        <end position="113"/>
    </location>
</feature>
<evidence type="ECO:0000313" key="10">
    <source>
        <dbReference type="Proteomes" id="UP000006727"/>
    </source>
</evidence>
<keyword evidence="5 7" id="KW-1133">Transmembrane helix</keyword>
<feature type="transmembrane region" description="Helical" evidence="7">
    <location>
        <begin position="368"/>
        <end position="387"/>
    </location>
</feature>
<dbReference type="InParanoid" id="A0A7I4EKQ7"/>
<feature type="domain" description="Amino acid transporter transmembrane" evidence="8">
    <location>
        <begin position="266"/>
        <end position="450"/>
    </location>
</feature>
<dbReference type="GO" id="GO:0015171">
    <property type="term" value="F:amino acid transmembrane transporter activity"/>
    <property type="evidence" value="ECO:0000318"/>
    <property type="project" value="GO_Central"/>
</dbReference>
<keyword evidence="6 7" id="KW-0472">Membrane</keyword>
<feature type="domain" description="Amino acid transporter transmembrane" evidence="8">
    <location>
        <begin position="150"/>
        <end position="256"/>
    </location>
</feature>
<keyword evidence="2" id="KW-0813">Transport</keyword>
<name>A0A7I4EKQ7_PHYPA</name>
<feature type="transmembrane region" description="Helical" evidence="7">
    <location>
        <begin position="280"/>
        <end position="304"/>
    </location>
</feature>
<evidence type="ECO:0000256" key="6">
    <source>
        <dbReference type="ARBA" id="ARBA00023136"/>
    </source>
</evidence>
<evidence type="ECO:0000256" key="5">
    <source>
        <dbReference type="ARBA" id="ARBA00022989"/>
    </source>
</evidence>
<dbReference type="EnsemblPlants" id="Pp3c9_3590V3.2">
    <property type="protein sequence ID" value="Pp3c9_3590V3.2"/>
    <property type="gene ID" value="Pp3c9_3590"/>
</dbReference>
<evidence type="ECO:0000256" key="4">
    <source>
        <dbReference type="ARBA" id="ARBA00022970"/>
    </source>
</evidence>
<dbReference type="InterPro" id="IPR013057">
    <property type="entry name" value="AA_transpt_TM"/>
</dbReference>
<feature type="transmembrane region" description="Helical" evidence="7">
    <location>
        <begin position="436"/>
        <end position="459"/>
    </location>
</feature>
<reference evidence="9 10" key="1">
    <citation type="journal article" date="2008" name="Science">
        <title>The Physcomitrella genome reveals evolutionary insights into the conquest of land by plants.</title>
        <authorList>
            <person name="Rensing S."/>
            <person name="Lang D."/>
            <person name="Zimmer A."/>
            <person name="Terry A."/>
            <person name="Salamov A."/>
            <person name="Shapiro H."/>
            <person name="Nishiyama T."/>
            <person name="Perroud P.-F."/>
            <person name="Lindquist E."/>
            <person name="Kamisugi Y."/>
            <person name="Tanahashi T."/>
            <person name="Sakakibara K."/>
            <person name="Fujita T."/>
            <person name="Oishi K."/>
            <person name="Shin-I T."/>
            <person name="Kuroki Y."/>
            <person name="Toyoda A."/>
            <person name="Suzuki Y."/>
            <person name="Hashimoto A."/>
            <person name="Yamaguchi K."/>
            <person name="Sugano A."/>
            <person name="Kohara Y."/>
            <person name="Fujiyama A."/>
            <person name="Anterola A."/>
            <person name="Aoki S."/>
            <person name="Ashton N."/>
            <person name="Barbazuk W.B."/>
            <person name="Barker E."/>
            <person name="Bennetzen J."/>
            <person name="Bezanilla M."/>
            <person name="Blankenship R."/>
            <person name="Cho S.H."/>
            <person name="Dutcher S."/>
            <person name="Estelle M."/>
            <person name="Fawcett J.A."/>
            <person name="Gundlach H."/>
            <person name="Hanada K."/>
            <person name="Heyl A."/>
            <person name="Hicks K.A."/>
            <person name="Hugh J."/>
            <person name="Lohr M."/>
            <person name="Mayer K."/>
            <person name="Melkozernov A."/>
            <person name="Murata T."/>
            <person name="Nelson D."/>
            <person name="Pils B."/>
            <person name="Prigge M."/>
            <person name="Reiss B."/>
            <person name="Renner T."/>
            <person name="Rombauts S."/>
            <person name="Rushton P."/>
            <person name="Sanderfoot A."/>
            <person name="Schween G."/>
            <person name="Shiu S.-H."/>
            <person name="Stueber K."/>
            <person name="Theodoulou F.L."/>
            <person name="Tu H."/>
            <person name="Van de Peer Y."/>
            <person name="Verrier P.J."/>
            <person name="Waters E."/>
            <person name="Wood A."/>
            <person name="Yang L."/>
            <person name="Cove D."/>
            <person name="Cuming A."/>
            <person name="Hasebe M."/>
            <person name="Lucas S."/>
            <person name="Mishler D.B."/>
            <person name="Reski R."/>
            <person name="Grigoriev I."/>
            <person name="Quatrano R.S."/>
            <person name="Boore J.L."/>
        </authorList>
    </citation>
    <scope>NUCLEOTIDE SEQUENCE [LARGE SCALE GENOMIC DNA]</scope>
    <source>
        <strain evidence="9 10">cv. Gransden 2004</strain>
    </source>
</reference>
<dbReference type="PANTHER" id="PTHR48017">
    <property type="entry name" value="OS05G0424000 PROTEIN-RELATED"/>
    <property type="match status" value="1"/>
</dbReference>
<keyword evidence="3 7" id="KW-0812">Transmembrane</keyword>
<dbReference type="Gramene" id="Pp3c9_3590V3.2">
    <property type="protein sequence ID" value="Pp3c9_3590V3.2"/>
    <property type="gene ID" value="Pp3c9_3590"/>
</dbReference>
<evidence type="ECO:0000256" key="2">
    <source>
        <dbReference type="ARBA" id="ARBA00022448"/>
    </source>
</evidence>
<reference evidence="9 10" key="2">
    <citation type="journal article" date="2018" name="Plant J.">
        <title>The Physcomitrella patens chromosome-scale assembly reveals moss genome structure and evolution.</title>
        <authorList>
            <person name="Lang D."/>
            <person name="Ullrich K.K."/>
            <person name="Murat F."/>
            <person name="Fuchs J."/>
            <person name="Jenkins J."/>
            <person name="Haas F.B."/>
            <person name="Piednoel M."/>
            <person name="Gundlach H."/>
            <person name="Van Bel M."/>
            <person name="Meyberg R."/>
            <person name="Vives C."/>
            <person name="Morata J."/>
            <person name="Symeonidi A."/>
            <person name="Hiss M."/>
            <person name="Muchero W."/>
            <person name="Kamisugi Y."/>
            <person name="Saleh O."/>
            <person name="Blanc G."/>
            <person name="Decker E.L."/>
            <person name="van Gessel N."/>
            <person name="Grimwood J."/>
            <person name="Hayes R.D."/>
            <person name="Graham S.W."/>
            <person name="Gunter L.E."/>
            <person name="McDaniel S.F."/>
            <person name="Hoernstein S.N.W."/>
            <person name="Larsson A."/>
            <person name="Li F.W."/>
            <person name="Perroud P.F."/>
            <person name="Phillips J."/>
            <person name="Ranjan P."/>
            <person name="Rokshar D.S."/>
            <person name="Rothfels C.J."/>
            <person name="Schneider L."/>
            <person name="Shu S."/>
            <person name="Stevenson D.W."/>
            <person name="Thummler F."/>
            <person name="Tillich M."/>
            <person name="Villarreal Aguilar J.C."/>
            <person name="Widiez T."/>
            <person name="Wong G.K."/>
            <person name="Wymore A."/>
            <person name="Zhang Y."/>
            <person name="Zimmer A.D."/>
            <person name="Quatrano R.S."/>
            <person name="Mayer K.F.X."/>
            <person name="Goodstein D."/>
            <person name="Casacuberta J.M."/>
            <person name="Vandepoele K."/>
            <person name="Reski R."/>
            <person name="Cuming A.C."/>
            <person name="Tuskan G.A."/>
            <person name="Maumus F."/>
            <person name="Salse J."/>
            <person name="Schmutz J."/>
            <person name="Rensing S.A."/>
        </authorList>
    </citation>
    <scope>NUCLEOTIDE SEQUENCE [LARGE SCALE GENOMIC DNA]</scope>
    <source>
        <strain evidence="9 10">cv. Gransden 2004</strain>
    </source>
</reference>
<dbReference type="Proteomes" id="UP000006727">
    <property type="component" value="Chromosome 9"/>
</dbReference>
<proteinExistence type="predicted"/>
<dbReference type="GO" id="GO:0003333">
    <property type="term" value="P:amino acid transmembrane transport"/>
    <property type="evidence" value="ECO:0000318"/>
    <property type="project" value="GO_Central"/>
</dbReference>
<accession>A0A7I4EKQ7</accession>
<evidence type="ECO:0000256" key="7">
    <source>
        <dbReference type="SAM" id="Phobius"/>
    </source>
</evidence>
<reference evidence="9" key="3">
    <citation type="submission" date="2020-12" db="UniProtKB">
        <authorList>
            <consortium name="EnsemblPlants"/>
        </authorList>
    </citation>
    <scope>IDENTIFICATION</scope>
</reference>
<dbReference type="AlphaFoldDB" id="A0A7I4EKQ7"/>
<evidence type="ECO:0000259" key="8">
    <source>
        <dbReference type="Pfam" id="PF01490"/>
    </source>
</evidence>
<sequence>MLVLRREVAMANSVTDKPPSHAGNYSEMELQNQRLESDRNIPDPSMKGKINRLLWHGGSVGDAWFSAASNQVAQVLLTLPTSFAQLGYGSGVAFQVFYGIVGCWACYMISWLYMEYRIRKEREGHNFKNHIIQVKSSTSTLSKLRISNNTFLINDHINKREWTYIFGAVSMLTIFIPSFKNYRIWSFFGLIMITYTAWYMTIASIIYGQTSGVTHNGPVSRVLYFTGATNILYTFGSHAVTVNFVLSLTEAQREKRPSNFLITIAREIMHAMYKPSKFKYVFLLATLYVFTLTIPSAVAVYWAFGDTLLTHANALSLLPRSAARDVAVVLMLIHQFITVGFAVTPLYIMWEKMLGVHRSSRAWVVRALCRAPVMVPIWFFAIAFPFFGPINSMVGALLVTFTVYIIPCVAHMAFYRSAASRQSSVEKPPRFLPSWTAVYGGNIVLCVWILVVGLGFGGWASVTNFIKQIETFGIFAECYQCPVKSVHSVANVSYHT</sequence>
<keyword evidence="4" id="KW-0029">Amino-acid transport</keyword>
<dbReference type="GO" id="GO:0016020">
    <property type="term" value="C:membrane"/>
    <property type="evidence" value="ECO:0000318"/>
    <property type="project" value="GO_Central"/>
</dbReference>
<dbReference type="Pfam" id="PF01490">
    <property type="entry name" value="Aa_trans"/>
    <property type="match status" value="3"/>
</dbReference>
<feature type="transmembrane region" description="Helical" evidence="7">
    <location>
        <begin position="185"/>
        <end position="207"/>
    </location>
</feature>
<protein>
    <recommendedName>
        <fullName evidence="8">Amino acid transporter transmembrane domain-containing protein</fullName>
    </recommendedName>
</protein>
<comment type="subcellular location">
    <subcellularLocation>
        <location evidence="1">Membrane</location>
    </subcellularLocation>
</comment>
<evidence type="ECO:0000256" key="3">
    <source>
        <dbReference type="ARBA" id="ARBA00022692"/>
    </source>
</evidence>
<feature type="domain" description="Amino acid transporter transmembrane" evidence="8">
    <location>
        <begin position="56"/>
        <end position="131"/>
    </location>
</feature>
<dbReference type="EMBL" id="ABEU02000009">
    <property type="status" value="NOT_ANNOTATED_CDS"/>
    <property type="molecule type" value="Genomic_DNA"/>
</dbReference>
<feature type="transmembrane region" description="Helical" evidence="7">
    <location>
        <begin position="326"/>
        <end position="348"/>
    </location>
</feature>
<feature type="transmembrane region" description="Helical" evidence="7">
    <location>
        <begin position="393"/>
        <end position="415"/>
    </location>
</feature>